<dbReference type="InterPro" id="IPR000415">
    <property type="entry name" value="Nitroreductase-like"/>
</dbReference>
<dbReference type="Proteomes" id="UP000199701">
    <property type="component" value="Unassembled WGS sequence"/>
</dbReference>
<evidence type="ECO:0000259" key="4">
    <source>
        <dbReference type="Pfam" id="PF00881"/>
    </source>
</evidence>
<organism evidence="5 6">
    <name type="scientific">[Clostridium] fimetarium</name>
    <dbReference type="NCBI Taxonomy" id="99656"/>
    <lineage>
        <taxon>Bacteria</taxon>
        <taxon>Bacillati</taxon>
        <taxon>Bacillota</taxon>
        <taxon>Clostridia</taxon>
        <taxon>Lachnospirales</taxon>
        <taxon>Lachnospiraceae</taxon>
    </lineage>
</organism>
<dbReference type="EMBL" id="FOJI01000022">
    <property type="protein sequence ID" value="SEW44259.1"/>
    <property type="molecule type" value="Genomic_DNA"/>
</dbReference>
<dbReference type="InterPro" id="IPR050627">
    <property type="entry name" value="Nitroreductase/BluB"/>
</dbReference>
<dbReference type="PANTHER" id="PTHR23026">
    <property type="entry name" value="NADPH NITROREDUCTASE"/>
    <property type="match status" value="1"/>
</dbReference>
<evidence type="ECO:0000313" key="5">
    <source>
        <dbReference type="EMBL" id="SEW44259.1"/>
    </source>
</evidence>
<dbReference type="Pfam" id="PF00881">
    <property type="entry name" value="Nitroreductase"/>
    <property type="match status" value="1"/>
</dbReference>
<accession>A0A1I0RSJ2</accession>
<dbReference type="PANTHER" id="PTHR23026:SF90">
    <property type="entry name" value="IODOTYROSINE DEIODINASE 1"/>
    <property type="match status" value="1"/>
</dbReference>
<keyword evidence="3" id="KW-0560">Oxidoreductase</keyword>
<keyword evidence="1" id="KW-0285">Flavoprotein</keyword>
<dbReference type="Gene3D" id="3.40.109.10">
    <property type="entry name" value="NADH Oxidase"/>
    <property type="match status" value="1"/>
</dbReference>
<protein>
    <submittedName>
        <fullName evidence="5">Nitroreductase</fullName>
    </submittedName>
</protein>
<evidence type="ECO:0000313" key="6">
    <source>
        <dbReference type="Proteomes" id="UP000199701"/>
    </source>
</evidence>
<keyword evidence="2" id="KW-0288">FMN</keyword>
<evidence type="ECO:0000256" key="3">
    <source>
        <dbReference type="ARBA" id="ARBA00023002"/>
    </source>
</evidence>
<dbReference type="RefSeq" id="WP_092457619.1">
    <property type="nucleotide sequence ID" value="NZ_FOJI01000022.1"/>
</dbReference>
<dbReference type="InterPro" id="IPR029479">
    <property type="entry name" value="Nitroreductase"/>
</dbReference>
<dbReference type="GO" id="GO:0016491">
    <property type="term" value="F:oxidoreductase activity"/>
    <property type="evidence" value="ECO:0007669"/>
    <property type="project" value="UniProtKB-KW"/>
</dbReference>
<name>A0A1I0RSJ2_9FIRM</name>
<dbReference type="AlphaFoldDB" id="A0A1I0RSJ2"/>
<dbReference type="CDD" id="cd02062">
    <property type="entry name" value="Nitro_FMN_reductase"/>
    <property type="match status" value="1"/>
</dbReference>
<reference evidence="5 6" key="1">
    <citation type="submission" date="2016-10" db="EMBL/GenBank/DDBJ databases">
        <authorList>
            <person name="de Groot N.N."/>
        </authorList>
    </citation>
    <scope>NUCLEOTIDE SEQUENCE [LARGE SCALE GENOMIC DNA]</scope>
    <source>
        <strain evidence="5 6">DSM 9179</strain>
    </source>
</reference>
<dbReference type="OrthoDB" id="9812105at2"/>
<dbReference type="STRING" id="99656.SAMN05421659_12223"/>
<proteinExistence type="predicted"/>
<gene>
    <name evidence="5" type="ORF">SAMN05421659_12223</name>
</gene>
<sequence length="209" mass="24069">MKDFYDVVNSRRTTRDFENESIDDEVIERIISAGMKAPTNDHMRDWHFIVIKDKNTVVKLINKIPEQISDEEISAILRDWNLDDTCQQNAYKDAIPKQYQMLAEAACVIIPLLKQKIDILHPENLSHLNGYASIWCCIENMFLAITAEGYTSALRIPLGDEGDWARKVLNFPEDYLMPCFIAVGKASANASFVEQIEYSITERIHKNVW</sequence>
<keyword evidence="6" id="KW-1185">Reference proteome</keyword>
<feature type="domain" description="Nitroreductase" evidence="4">
    <location>
        <begin position="9"/>
        <end position="185"/>
    </location>
</feature>
<evidence type="ECO:0000256" key="1">
    <source>
        <dbReference type="ARBA" id="ARBA00022630"/>
    </source>
</evidence>
<evidence type="ECO:0000256" key="2">
    <source>
        <dbReference type="ARBA" id="ARBA00022643"/>
    </source>
</evidence>
<dbReference type="SUPFAM" id="SSF55469">
    <property type="entry name" value="FMN-dependent nitroreductase-like"/>
    <property type="match status" value="1"/>
</dbReference>